<dbReference type="STRING" id="1122204.SAMN05421781_0332"/>
<reference evidence="6 7" key="1">
    <citation type="submission" date="2016-10" db="EMBL/GenBank/DDBJ databases">
        <authorList>
            <person name="de Groot N.N."/>
        </authorList>
    </citation>
    <scope>NUCLEOTIDE SEQUENCE [LARGE SCALE GENOMIC DNA]</scope>
    <source>
        <strain evidence="6 7">DSM 23126</strain>
    </source>
</reference>
<evidence type="ECO:0000256" key="3">
    <source>
        <dbReference type="ARBA" id="ARBA00023163"/>
    </source>
</evidence>
<evidence type="ECO:0000313" key="6">
    <source>
        <dbReference type="EMBL" id="SDW06865.1"/>
    </source>
</evidence>
<evidence type="ECO:0000256" key="2">
    <source>
        <dbReference type="ARBA" id="ARBA00023125"/>
    </source>
</evidence>
<dbReference type="PROSITE" id="PS01081">
    <property type="entry name" value="HTH_TETR_1"/>
    <property type="match status" value="1"/>
</dbReference>
<keyword evidence="1" id="KW-0805">Transcription regulation</keyword>
<proteinExistence type="predicted"/>
<evidence type="ECO:0000256" key="1">
    <source>
        <dbReference type="ARBA" id="ARBA00023015"/>
    </source>
</evidence>
<dbReference type="SUPFAM" id="SSF46689">
    <property type="entry name" value="Homeodomain-like"/>
    <property type="match status" value="1"/>
</dbReference>
<sequence length="197" mass="22947">METRERIIHTSLELFTEWGYEGTTLSAIAQRIGIQKPSLYAHFANKEALFLATVKKAVLEYNRIVRSELKAAAAETAELQLKTLLYRLAEVYYDEYTISQFYYRFLFFPPPELASPMQELMAYHGSAADQHIEAVVQRGKDEGAVEPSLANELITETYLTLLSGIDFDTRYYDFNKQQIRTHIDRIWQIFWRGIRAF</sequence>
<gene>
    <name evidence="6" type="ORF">SAMN05421781_0332</name>
</gene>
<keyword evidence="2 4" id="KW-0238">DNA-binding</keyword>
<dbReference type="PROSITE" id="PS50977">
    <property type="entry name" value="HTH_TETR_2"/>
    <property type="match status" value="1"/>
</dbReference>
<feature type="domain" description="HTH tetR-type" evidence="5">
    <location>
        <begin position="1"/>
        <end position="61"/>
    </location>
</feature>
<evidence type="ECO:0000256" key="4">
    <source>
        <dbReference type="PROSITE-ProRule" id="PRU00335"/>
    </source>
</evidence>
<dbReference type="Gene3D" id="1.10.357.10">
    <property type="entry name" value="Tetracycline Repressor, domain 2"/>
    <property type="match status" value="1"/>
</dbReference>
<feature type="DNA-binding region" description="H-T-H motif" evidence="4">
    <location>
        <begin position="24"/>
        <end position="43"/>
    </location>
</feature>
<dbReference type="PRINTS" id="PR00455">
    <property type="entry name" value="HTHTETR"/>
</dbReference>
<name>A0A1H2QIF4_9BACI</name>
<dbReference type="InterPro" id="IPR036271">
    <property type="entry name" value="Tet_transcr_reg_TetR-rel_C_sf"/>
</dbReference>
<dbReference type="GO" id="GO:0003700">
    <property type="term" value="F:DNA-binding transcription factor activity"/>
    <property type="evidence" value="ECO:0007669"/>
    <property type="project" value="TreeGrafter"/>
</dbReference>
<dbReference type="InterPro" id="IPR009057">
    <property type="entry name" value="Homeodomain-like_sf"/>
</dbReference>
<dbReference type="GO" id="GO:0000976">
    <property type="term" value="F:transcription cis-regulatory region binding"/>
    <property type="evidence" value="ECO:0007669"/>
    <property type="project" value="TreeGrafter"/>
</dbReference>
<dbReference type="SUPFAM" id="SSF48498">
    <property type="entry name" value="Tetracyclin repressor-like, C-terminal domain"/>
    <property type="match status" value="1"/>
</dbReference>
<evidence type="ECO:0000259" key="5">
    <source>
        <dbReference type="PROSITE" id="PS50977"/>
    </source>
</evidence>
<dbReference type="EMBL" id="FNNC01000001">
    <property type="protein sequence ID" value="SDW06865.1"/>
    <property type="molecule type" value="Genomic_DNA"/>
</dbReference>
<evidence type="ECO:0000313" key="7">
    <source>
        <dbReference type="Proteomes" id="UP000199488"/>
    </source>
</evidence>
<dbReference type="Proteomes" id="UP000199488">
    <property type="component" value="Unassembled WGS sequence"/>
</dbReference>
<dbReference type="Gene3D" id="1.10.10.60">
    <property type="entry name" value="Homeodomain-like"/>
    <property type="match status" value="1"/>
</dbReference>
<dbReference type="InterPro" id="IPR001647">
    <property type="entry name" value="HTH_TetR"/>
</dbReference>
<dbReference type="PANTHER" id="PTHR30055:SF238">
    <property type="entry name" value="MYCOFACTOCIN BIOSYNTHESIS TRANSCRIPTIONAL REGULATOR MFTR-RELATED"/>
    <property type="match status" value="1"/>
</dbReference>
<keyword evidence="3" id="KW-0804">Transcription</keyword>
<protein>
    <submittedName>
        <fullName evidence="6">Transcriptional regulator, TetR family</fullName>
    </submittedName>
</protein>
<dbReference type="OrthoDB" id="509229at2"/>
<dbReference type="Pfam" id="PF00440">
    <property type="entry name" value="TetR_N"/>
    <property type="match status" value="1"/>
</dbReference>
<dbReference type="AlphaFoldDB" id="A0A1H2QIF4"/>
<keyword evidence="7" id="KW-1185">Reference proteome</keyword>
<accession>A0A1H2QIF4</accession>
<dbReference type="InterPro" id="IPR050109">
    <property type="entry name" value="HTH-type_TetR-like_transc_reg"/>
</dbReference>
<dbReference type="RefSeq" id="WP_091610440.1">
    <property type="nucleotide sequence ID" value="NZ_FNNC01000001.1"/>
</dbReference>
<dbReference type="PANTHER" id="PTHR30055">
    <property type="entry name" value="HTH-TYPE TRANSCRIPTIONAL REGULATOR RUTR"/>
    <property type="match status" value="1"/>
</dbReference>
<organism evidence="6 7">
    <name type="scientific">Marinococcus luteus</name>
    <dbReference type="NCBI Taxonomy" id="1122204"/>
    <lineage>
        <taxon>Bacteria</taxon>
        <taxon>Bacillati</taxon>
        <taxon>Bacillota</taxon>
        <taxon>Bacilli</taxon>
        <taxon>Bacillales</taxon>
        <taxon>Bacillaceae</taxon>
        <taxon>Marinococcus</taxon>
    </lineage>
</organism>
<dbReference type="InterPro" id="IPR023772">
    <property type="entry name" value="DNA-bd_HTH_TetR-type_CS"/>
</dbReference>